<keyword evidence="3" id="KW-1185">Reference proteome</keyword>
<dbReference type="Gene3D" id="3.40.50.360">
    <property type="match status" value="1"/>
</dbReference>
<dbReference type="InterPro" id="IPR026816">
    <property type="entry name" value="Flavodoxin_dom"/>
</dbReference>
<dbReference type="SUPFAM" id="SSF52218">
    <property type="entry name" value="Flavoproteins"/>
    <property type="match status" value="1"/>
</dbReference>
<dbReference type="Pfam" id="PF12724">
    <property type="entry name" value="Flavodoxin_5"/>
    <property type="match status" value="1"/>
</dbReference>
<organism evidence="2 3">
    <name type="scientific">Rhodococcus olei</name>
    <dbReference type="NCBI Taxonomy" id="2161675"/>
    <lineage>
        <taxon>Bacteria</taxon>
        <taxon>Bacillati</taxon>
        <taxon>Actinomycetota</taxon>
        <taxon>Actinomycetes</taxon>
        <taxon>Mycobacteriales</taxon>
        <taxon>Nocardiaceae</taxon>
        <taxon>Rhodococcus</taxon>
    </lineage>
</organism>
<sequence>MTGAPTVLVAHASAQGSTATIADRIGDTLAAAGCSATTASVTDDPDPGEFDAVVLGSAIHDGDFLPEFHGYLERHRAALSMRPTWLFSVGMGPALHGPIGALFRRMVPASIASVRDTLGVNDFHAFAGVFERPPERRLRLVVRLMGVRYGDNRNWTDVTAWASSIAAHLR</sequence>
<evidence type="ECO:0000259" key="1">
    <source>
        <dbReference type="Pfam" id="PF12724"/>
    </source>
</evidence>
<feature type="domain" description="Flavodoxin" evidence="1">
    <location>
        <begin position="8"/>
        <end position="92"/>
    </location>
</feature>
<reference evidence="3" key="1">
    <citation type="journal article" date="2019" name="Int. J. Syst. Evol. Microbiol.">
        <title>The Global Catalogue of Microorganisms (GCM) 10K type strain sequencing project: providing services to taxonomists for standard genome sequencing and annotation.</title>
        <authorList>
            <consortium name="The Broad Institute Genomics Platform"/>
            <consortium name="The Broad Institute Genome Sequencing Center for Infectious Disease"/>
            <person name="Wu L."/>
            <person name="Ma J."/>
        </authorList>
    </citation>
    <scope>NUCLEOTIDE SEQUENCE [LARGE SCALE GENOMIC DNA]</scope>
    <source>
        <strain evidence="3">JCM 32206</strain>
    </source>
</reference>
<proteinExistence type="predicted"/>
<dbReference type="Proteomes" id="UP001501183">
    <property type="component" value="Unassembled WGS sequence"/>
</dbReference>
<evidence type="ECO:0000313" key="2">
    <source>
        <dbReference type="EMBL" id="GAA4488456.1"/>
    </source>
</evidence>
<dbReference type="EMBL" id="BAABFB010000072">
    <property type="protein sequence ID" value="GAA4488456.1"/>
    <property type="molecule type" value="Genomic_DNA"/>
</dbReference>
<protein>
    <recommendedName>
        <fullName evidence="1">Flavodoxin domain-containing protein</fullName>
    </recommendedName>
</protein>
<accession>A0ABP8PMX1</accession>
<comment type="caution">
    <text evidence="2">The sequence shown here is derived from an EMBL/GenBank/DDBJ whole genome shotgun (WGS) entry which is preliminary data.</text>
</comment>
<gene>
    <name evidence="2" type="ORF">GCM10023094_48380</name>
</gene>
<name>A0ABP8PMX1_9NOCA</name>
<dbReference type="InterPro" id="IPR029039">
    <property type="entry name" value="Flavoprotein-like_sf"/>
</dbReference>
<dbReference type="RefSeq" id="WP_345351569.1">
    <property type="nucleotide sequence ID" value="NZ_BAABFB010000072.1"/>
</dbReference>
<evidence type="ECO:0000313" key="3">
    <source>
        <dbReference type="Proteomes" id="UP001501183"/>
    </source>
</evidence>